<dbReference type="InterPro" id="IPR000887">
    <property type="entry name" value="Aldlse_KDPG_KHG"/>
</dbReference>
<keyword evidence="4" id="KW-0456">Lyase</keyword>
<dbReference type="Gene3D" id="3.20.20.70">
    <property type="entry name" value="Aldolase class I"/>
    <property type="match status" value="1"/>
</dbReference>
<comment type="caution">
    <text evidence="6">The sequence shown here is derived from an EMBL/GenBank/DDBJ whole genome shotgun (WGS) entry which is preliminary data.</text>
</comment>
<evidence type="ECO:0000256" key="2">
    <source>
        <dbReference type="ARBA" id="ARBA00006906"/>
    </source>
</evidence>
<dbReference type="EMBL" id="JAOWLA010000008">
    <property type="protein sequence ID" value="MCV2865114.1"/>
    <property type="molecule type" value="Genomic_DNA"/>
</dbReference>
<evidence type="ECO:0000256" key="4">
    <source>
        <dbReference type="ARBA" id="ARBA00023239"/>
    </source>
</evidence>
<name>A0ABT2Z1U6_9RHOB</name>
<dbReference type="InterPro" id="IPR013785">
    <property type="entry name" value="Aldolase_TIM"/>
</dbReference>
<evidence type="ECO:0000256" key="5">
    <source>
        <dbReference type="ARBA" id="ARBA00023277"/>
    </source>
</evidence>
<sequence length="203" mass="20113">MTRNIVAILRGVTPAEVEAIAETLIRCGITKIEVPLNSPDAFTSIARLAARFGAGALIGGGTVLSVADVRRLGDAGAALAVSPNMNPEVIRVTRAAGMLSYPGVMTPTECFAALDAGASGLKLFPGSLIGPEGLKALRAVLPKGAEVLAVGGAAPANFGAWRAAGANGFGIGTALYAPGDTPEGVGAKAAAIIAAYDAAFEGA</sequence>
<dbReference type="Pfam" id="PF01081">
    <property type="entry name" value="Aldolase"/>
    <property type="match status" value="1"/>
</dbReference>
<proteinExistence type="inferred from homology"/>
<dbReference type="SUPFAM" id="SSF51569">
    <property type="entry name" value="Aldolase"/>
    <property type="match status" value="1"/>
</dbReference>
<comment type="similarity">
    <text evidence="2">Belongs to the KHG/KDPG aldolase family.</text>
</comment>
<evidence type="ECO:0000313" key="7">
    <source>
        <dbReference type="Proteomes" id="UP001652503"/>
    </source>
</evidence>
<gene>
    <name evidence="6" type="ORF">OE647_10265</name>
</gene>
<dbReference type="CDD" id="cd00452">
    <property type="entry name" value="KDPG_aldolase"/>
    <property type="match status" value="1"/>
</dbReference>
<reference evidence="6 7" key="1">
    <citation type="submission" date="2022-10" db="EMBL/GenBank/DDBJ databases">
        <title>Defluviimonas sp. nov., isolated from ocean surface water.</title>
        <authorList>
            <person name="He W."/>
            <person name="Wang L."/>
            <person name="Zhang D.-F."/>
        </authorList>
    </citation>
    <scope>NUCLEOTIDE SEQUENCE [LARGE SCALE GENOMIC DNA]</scope>
    <source>
        <strain evidence="6 7">WL0075</strain>
    </source>
</reference>
<dbReference type="RefSeq" id="WP_263721630.1">
    <property type="nucleotide sequence ID" value="NZ_JAOWLA010000008.1"/>
</dbReference>
<dbReference type="Proteomes" id="UP001652503">
    <property type="component" value="Unassembled WGS sequence"/>
</dbReference>
<dbReference type="PANTHER" id="PTHR30246:SF1">
    <property type="entry name" value="2-DEHYDRO-3-DEOXY-6-PHOSPHOGALACTONATE ALDOLASE-RELATED"/>
    <property type="match status" value="1"/>
</dbReference>
<keyword evidence="7" id="KW-1185">Reference proteome</keyword>
<dbReference type="NCBIfam" id="NF006600">
    <property type="entry name" value="PRK09140.1"/>
    <property type="match status" value="1"/>
</dbReference>
<keyword evidence="5" id="KW-0119">Carbohydrate metabolism</keyword>
<comment type="pathway">
    <text evidence="1">Carbohydrate acid metabolism.</text>
</comment>
<protein>
    <submittedName>
        <fullName evidence="6">2-dehydro-3-deoxy-6-phosphogalactonate aldolase</fullName>
    </submittedName>
</protein>
<evidence type="ECO:0000256" key="3">
    <source>
        <dbReference type="ARBA" id="ARBA00011233"/>
    </source>
</evidence>
<comment type="subunit">
    <text evidence="3">Homotrimer.</text>
</comment>
<dbReference type="PANTHER" id="PTHR30246">
    <property type="entry name" value="2-KETO-3-DEOXY-6-PHOSPHOGLUCONATE ALDOLASE"/>
    <property type="match status" value="1"/>
</dbReference>
<evidence type="ECO:0000256" key="1">
    <source>
        <dbReference type="ARBA" id="ARBA00004761"/>
    </source>
</evidence>
<evidence type="ECO:0000313" key="6">
    <source>
        <dbReference type="EMBL" id="MCV2865114.1"/>
    </source>
</evidence>
<accession>A0ABT2Z1U6</accession>
<organism evidence="6 7">
    <name type="scientific">Albidovulum sediminicola</name>
    <dbReference type="NCBI Taxonomy" id="2984331"/>
    <lineage>
        <taxon>Bacteria</taxon>
        <taxon>Pseudomonadati</taxon>
        <taxon>Pseudomonadota</taxon>
        <taxon>Alphaproteobacteria</taxon>
        <taxon>Rhodobacterales</taxon>
        <taxon>Paracoccaceae</taxon>
        <taxon>Albidovulum</taxon>
    </lineage>
</organism>